<dbReference type="InterPro" id="IPR032675">
    <property type="entry name" value="LRR_dom_sf"/>
</dbReference>
<dbReference type="SUPFAM" id="SSF52047">
    <property type="entry name" value="RNI-like"/>
    <property type="match status" value="1"/>
</dbReference>
<organism evidence="1 2">
    <name type="scientific">Digitaria exilis</name>
    <dbReference type="NCBI Taxonomy" id="1010633"/>
    <lineage>
        <taxon>Eukaryota</taxon>
        <taxon>Viridiplantae</taxon>
        <taxon>Streptophyta</taxon>
        <taxon>Embryophyta</taxon>
        <taxon>Tracheophyta</taxon>
        <taxon>Spermatophyta</taxon>
        <taxon>Magnoliopsida</taxon>
        <taxon>Liliopsida</taxon>
        <taxon>Poales</taxon>
        <taxon>Poaceae</taxon>
        <taxon>PACMAD clade</taxon>
        <taxon>Panicoideae</taxon>
        <taxon>Panicodae</taxon>
        <taxon>Paniceae</taxon>
        <taxon>Anthephorinae</taxon>
        <taxon>Digitaria</taxon>
    </lineage>
</organism>
<name>A0A835BFU8_9POAL</name>
<dbReference type="InterPro" id="IPR053197">
    <property type="entry name" value="F-box_SCFL_complex_component"/>
</dbReference>
<keyword evidence="2" id="KW-1185">Reference proteome</keyword>
<sequence>MVKRIKAGSQDVVSSVDRLSDLPDGLIHTVFSFLPAPKVVPTINIDEKDFGIYRRSSRRDALKKRTRFEDFATKLLLRHVDQWIRRGFEYCPSVLNLILRYPRIKLPPVVASNVCHLKKLHLCGVDLDSHFTGLLCSSCPVLEDLELEHCEFYGNSSQGITSPTLKKLVLEYCVDKTGYPFTITVPSLVYLRLMLWNWYM</sequence>
<dbReference type="PANTHER" id="PTHR34223:SF70">
    <property type="entry name" value="F-BOX DOMAIN-CONTAINING PROTEIN"/>
    <property type="match status" value="1"/>
</dbReference>
<dbReference type="AlphaFoldDB" id="A0A835BFU8"/>
<dbReference type="EMBL" id="JACEFO010001972">
    <property type="protein sequence ID" value="KAF8690518.1"/>
    <property type="molecule type" value="Genomic_DNA"/>
</dbReference>
<evidence type="ECO:0000313" key="1">
    <source>
        <dbReference type="EMBL" id="KAF8690518.1"/>
    </source>
</evidence>
<dbReference type="OrthoDB" id="644676at2759"/>
<reference evidence="1" key="1">
    <citation type="submission" date="2020-07" db="EMBL/GenBank/DDBJ databases">
        <title>Genome sequence and genetic diversity analysis of an under-domesticated orphan crop, white fonio (Digitaria exilis).</title>
        <authorList>
            <person name="Bennetzen J.L."/>
            <person name="Chen S."/>
            <person name="Ma X."/>
            <person name="Wang X."/>
            <person name="Yssel A.E.J."/>
            <person name="Chaluvadi S.R."/>
            <person name="Johnson M."/>
            <person name="Gangashetty P."/>
            <person name="Hamidou F."/>
            <person name="Sanogo M.D."/>
            <person name="Zwaenepoel A."/>
            <person name="Wallace J."/>
            <person name="Van De Peer Y."/>
            <person name="Van Deynze A."/>
        </authorList>
    </citation>
    <scope>NUCLEOTIDE SEQUENCE</scope>
    <source>
        <tissue evidence="1">Leaves</tissue>
    </source>
</reference>
<gene>
    <name evidence="1" type="ORF">HU200_040879</name>
</gene>
<proteinExistence type="predicted"/>
<comment type="caution">
    <text evidence="1">The sequence shown here is derived from an EMBL/GenBank/DDBJ whole genome shotgun (WGS) entry which is preliminary data.</text>
</comment>
<evidence type="ECO:0000313" key="2">
    <source>
        <dbReference type="Proteomes" id="UP000636709"/>
    </source>
</evidence>
<evidence type="ECO:0008006" key="3">
    <source>
        <dbReference type="Google" id="ProtNLM"/>
    </source>
</evidence>
<accession>A0A835BFU8</accession>
<dbReference type="PANTHER" id="PTHR34223">
    <property type="entry name" value="OS11G0201299 PROTEIN"/>
    <property type="match status" value="1"/>
</dbReference>
<dbReference type="Gene3D" id="3.80.10.10">
    <property type="entry name" value="Ribonuclease Inhibitor"/>
    <property type="match status" value="1"/>
</dbReference>
<protein>
    <recommendedName>
        <fullName evidence="3">F-box domain-containing protein</fullName>
    </recommendedName>
</protein>
<dbReference type="Proteomes" id="UP000636709">
    <property type="component" value="Unassembled WGS sequence"/>
</dbReference>